<reference evidence="1" key="1">
    <citation type="journal article" date="2015" name="Proc. Natl. Acad. Sci. U.S.A.">
        <title>Networks of energetic and metabolic interactions define dynamics in microbial communities.</title>
        <authorList>
            <person name="Embree M."/>
            <person name="Liu J.K."/>
            <person name="Al-Bassam M.M."/>
            <person name="Zengler K."/>
        </authorList>
    </citation>
    <scope>NUCLEOTIDE SEQUENCE</scope>
</reference>
<proteinExistence type="predicted"/>
<organism evidence="1">
    <name type="scientific">hydrocarbon metagenome</name>
    <dbReference type="NCBI Taxonomy" id="938273"/>
    <lineage>
        <taxon>unclassified sequences</taxon>
        <taxon>metagenomes</taxon>
        <taxon>ecological metagenomes</taxon>
    </lineage>
</organism>
<accession>A0A0W8FH67</accession>
<name>A0A0W8FH67_9ZZZZ</name>
<sequence>MRLFHNSVDLPRDLCSEVCFAAPVTDVCRDIPDDDDFVMNPPMNSVVPS</sequence>
<dbReference type="AlphaFoldDB" id="A0A0W8FH67"/>
<gene>
    <name evidence="1" type="ORF">ASZ90_010019</name>
</gene>
<protein>
    <submittedName>
        <fullName evidence="1">Uncharacterized protein</fullName>
    </submittedName>
</protein>
<evidence type="ECO:0000313" key="1">
    <source>
        <dbReference type="EMBL" id="KUG20246.1"/>
    </source>
</evidence>
<dbReference type="EMBL" id="LNQE01001210">
    <property type="protein sequence ID" value="KUG20246.1"/>
    <property type="molecule type" value="Genomic_DNA"/>
</dbReference>
<comment type="caution">
    <text evidence="1">The sequence shown here is derived from an EMBL/GenBank/DDBJ whole genome shotgun (WGS) entry which is preliminary data.</text>
</comment>